<feature type="non-terminal residue" evidence="7">
    <location>
        <position position="915"/>
    </location>
</feature>
<reference evidence="7 8" key="1">
    <citation type="journal article" date="2019" name="Sci. Rep.">
        <title>Comparative genomics of chytrid fungi reveal insights into the obligate biotrophic and pathogenic lifestyle of Synchytrium endobioticum.</title>
        <authorList>
            <person name="van de Vossenberg B.T.L.H."/>
            <person name="Warris S."/>
            <person name="Nguyen H.D.T."/>
            <person name="van Gent-Pelzer M.P.E."/>
            <person name="Joly D.L."/>
            <person name="van de Geest H.C."/>
            <person name="Bonants P.J.M."/>
            <person name="Smith D.S."/>
            <person name="Levesque C.A."/>
            <person name="van der Lee T.A.J."/>
        </authorList>
    </citation>
    <scope>NUCLEOTIDE SEQUENCE [LARGE SCALE GENOMIC DNA]</scope>
    <source>
        <strain evidence="7 8">CBS 675.73</strain>
    </source>
</reference>
<keyword evidence="8" id="KW-1185">Reference proteome</keyword>
<organism evidence="7 8">
    <name type="scientific">Chytriomyces confervae</name>
    <dbReference type="NCBI Taxonomy" id="246404"/>
    <lineage>
        <taxon>Eukaryota</taxon>
        <taxon>Fungi</taxon>
        <taxon>Fungi incertae sedis</taxon>
        <taxon>Chytridiomycota</taxon>
        <taxon>Chytridiomycota incertae sedis</taxon>
        <taxon>Chytridiomycetes</taxon>
        <taxon>Chytridiales</taxon>
        <taxon>Chytriomycetaceae</taxon>
        <taxon>Chytriomyces</taxon>
    </lineage>
</organism>
<dbReference type="Pfam" id="PF00270">
    <property type="entry name" value="DEAD"/>
    <property type="match status" value="1"/>
</dbReference>
<accession>A0A507DYR9</accession>
<feature type="domain" description="Helicase C-terminal" evidence="6">
    <location>
        <begin position="768"/>
        <end position="915"/>
    </location>
</feature>
<dbReference type="GO" id="GO:0005737">
    <property type="term" value="C:cytoplasm"/>
    <property type="evidence" value="ECO:0007669"/>
    <property type="project" value="TreeGrafter"/>
</dbReference>
<dbReference type="Gene3D" id="3.40.50.300">
    <property type="entry name" value="P-loop containing nucleotide triphosphate hydrolases"/>
    <property type="match status" value="2"/>
</dbReference>
<dbReference type="SUPFAM" id="SSF52540">
    <property type="entry name" value="P-loop containing nucleoside triphosphate hydrolases"/>
    <property type="match status" value="1"/>
</dbReference>
<name>A0A507DYR9_9FUNG</name>
<keyword evidence="2" id="KW-0378">Hydrolase</keyword>
<dbReference type="PROSITE" id="PS51194">
    <property type="entry name" value="HELICASE_CTER"/>
    <property type="match status" value="1"/>
</dbReference>
<gene>
    <name evidence="7" type="ORF">CcCBS67573_g09372</name>
</gene>
<dbReference type="GO" id="GO:0004386">
    <property type="term" value="F:helicase activity"/>
    <property type="evidence" value="ECO:0007669"/>
    <property type="project" value="UniProtKB-KW"/>
</dbReference>
<evidence type="ECO:0000256" key="3">
    <source>
        <dbReference type="ARBA" id="ARBA00022806"/>
    </source>
</evidence>
<dbReference type="InterPro" id="IPR027417">
    <property type="entry name" value="P-loop_NTPase"/>
</dbReference>
<dbReference type="SMART" id="SM00487">
    <property type="entry name" value="DEXDc"/>
    <property type="match status" value="1"/>
</dbReference>
<dbReference type="GO" id="GO:0003676">
    <property type="term" value="F:nucleic acid binding"/>
    <property type="evidence" value="ECO:0007669"/>
    <property type="project" value="InterPro"/>
</dbReference>
<evidence type="ECO:0000313" key="8">
    <source>
        <dbReference type="Proteomes" id="UP000320333"/>
    </source>
</evidence>
<dbReference type="Pfam" id="PF00271">
    <property type="entry name" value="Helicase_C"/>
    <property type="match status" value="1"/>
</dbReference>
<dbReference type="InterPro" id="IPR052431">
    <property type="entry name" value="SKI2_subfamily_helicases"/>
</dbReference>
<dbReference type="Proteomes" id="UP000320333">
    <property type="component" value="Unassembled WGS sequence"/>
</dbReference>
<dbReference type="InterPro" id="IPR011545">
    <property type="entry name" value="DEAD/DEAH_box_helicase_dom"/>
</dbReference>
<evidence type="ECO:0000259" key="6">
    <source>
        <dbReference type="PROSITE" id="PS51194"/>
    </source>
</evidence>
<dbReference type="PANTHER" id="PTHR44533:SF4">
    <property type="entry name" value="DEAD_H RNA HELICASE, PUTATIVE-RELATED"/>
    <property type="match status" value="1"/>
</dbReference>
<dbReference type="InterPro" id="IPR014001">
    <property type="entry name" value="Helicase_ATP-bd"/>
</dbReference>
<dbReference type="EMBL" id="QEAP01000809">
    <property type="protein sequence ID" value="TPX56285.1"/>
    <property type="molecule type" value="Genomic_DNA"/>
</dbReference>
<dbReference type="SMART" id="SM00490">
    <property type="entry name" value="HELICc"/>
    <property type="match status" value="1"/>
</dbReference>
<dbReference type="STRING" id="246404.A0A507DYR9"/>
<dbReference type="PANTHER" id="PTHR44533">
    <property type="entry name" value="DEAD/H RNA HELICASE, PUTATIVE-RELATED"/>
    <property type="match status" value="1"/>
</dbReference>
<sequence length="915" mass="102384">MALQSKPITISDTTNREVPSLIQGLLPYAHPVLSENMPRFEYAVFMNHLDSTSDFHGGAEITHEEQCHWHSSSLLGSMKKSEREQCLKYGRFSRFTETRKQKQAHWISLYAASLTGAKGGILVCQTDLIIEKNRLEKAEGEEKTARNRMLGIFQELNIGPPSRFEDETKLLSKKEISKLAAERKSSLAKLQTKSSEFFSRYDSATTVHREFQIMTLRLAMEGFFYAHECKDQEAKISFGASAFEIATSLLSRQPSLTSKGTTELFVMSEICLGALEVMGLESAAKDLPVALPSNPKNNSSGEYSLPFKFKLPKASRKRKFACSAVEFQLRHCGHFMERGLDLRPDPRVKFDPDSWQRDILDSIDKDESVFVVAPTSAGKTFCSFYAMEKVLRRDDDGVIVYVAPTKALVNQIAAEVEARFSKSFANAGGKSVWAILTRDYQIHDPFSCQILVTVPAMLQIILLQPNIAGQFVPRIRRVIFDEIHCIGELEGGVIWEQLLLMIPSPILALSATVGNVDELGGWIGNIQTTHGHSLKTIKLESRYSDLRKYCYVPATADSETTNCFQHVHPLSALGYGNNGIASDLDLEPSDMVEAVNWMISLASAKFLAPKSCEEFFGSGGLITRADTLRYGSHLKETLNEWMIQPNYQEPGSPFAKLMVKLAGSKQQDLANVSKQTEDSIYDSKYWLHAVPSLVQDMDAQGFLPGLFFCYDRSLNNQLLISVLDKLVAAENEFKETDPGFIMKKKAWSKEDMAESTENVRDLFDPSAPLDRFSYANKLCGLTLDELREGIEELDGMPPQFVEALKRGICVHHAGMNRKYLQLVERWFRQGWLRVVFCTGTLALGINMPAVSSVFIGDSLFLTALNFRQASGRAGRRGFDLVGNVIFFGLPLEKIYALLTARLPHLKASFPISTTL</sequence>
<dbReference type="PROSITE" id="PS51192">
    <property type="entry name" value="HELICASE_ATP_BIND_1"/>
    <property type="match status" value="1"/>
</dbReference>
<dbReference type="OrthoDB" id="2320933at2759"/>
<dbReference type="GO" id="GO:0005524">
    <property type="term" value="F:ATP binding"/>
    <property type="evidence" value="ECO:0007669"/>
    <property type="project" value="UniProtKB-KW"/>
</dbReference>
<evidence type="ECO:0000256" key="2">
    <source>
        <dbReference type="ARBA" id="ARBA00022801"/>
    </source>
</evidence>
<dbReference type="InterPro" id="IPR001650">
    <property type="entry name" value="Helicase_C-like"/>
</dbReference>
<evidence type="ECO:0000259" key="5">
    <source>
        <dbReference type="PROSITE" id="PS51192"/>
    </source>
</evidence>
<dbReference type="AlphaFoldDB" id="A0A507DYR9"/>
<evidence type="ECO:0000256" key="1">
    <source>
        <dbReference type="ARBA" id="ARBA00022741"/>
    </source>
</evidence>
<dbReference type="FunFam" id="3.40.50.300:FF:001039">
    <property type="entry name" value="ATP-dependent RNA helicase DDX60"/>
    <property type="match status" value="1"/>
</dbReference>
<evidence type="ECO:0000313" key="7">
    <source>
        <dbReference type="EMBL" id="TPX56285.1"/>
    </source>
</evidence>
<comment type="caution">
    <text evidence="7">The sequence shown here is derived from an EMBL/GenBank/DDBJ whole genome shotgun (WGS) entry which is preliminary data.</text>
</comment>
<keyword evidence="3" id="KW-0347">Helicase</keyword>
<evidence type="ECO:0008006" key="9">
    <source>
        <dbReference type="Google" id="ProtNLM"/>
    </source>
</evidence>
<feature type="domain" description="Helicase ATP-binding" evidence="5">
    <location>
        <begin position="360"/>
        <end position="531"/>
    </location>
</feature>
<dbReference type="GO" id="GO:0016787">
    <property type="term" value="F:hydrolase activity"/>
    <property type="evidence" value="ECO:0007669"/>
    <property type="project" value="UniProtKB-KW"/>
</dbReference>
<protein>
    <recommendedName>
        <fullName evidence="9">Helicase ATP-binding domain-containing protein</fullName>
    </recommendedName>
</protein>
<keyword evidence="4" id="KW-0067">ATP-binding</keyword>
<keyword evidence="1" id="KW-0547">Nucleotide-binding</keyword>
<evidence type="ECO:0000256" key="4">
    <source>
        <dbReference type="ARBA" id="ARBA00022840"/>
    </source>
</evidence>
<proteinExistence type="predicted"/>